<evidence type="ECO:0000313" key="1">
    <source>
        <dbReference type="EMBL" id="QSS51993.1"/>
    </source>
</evidence>
<dbReference type="Proteomes" id="UP000663419">
    <property type="component" value="Chromosome 2"/>
</dbReference>
<reference evidence="1" key="1">
    <citation type="submission" date="2021-01" db="EMBL/GenBank/DDBJ databases">
        <title>Chromosome-level genome assembly of a human fungal pathogen reveals clustering of transcriptionally co-regulated genes.</title>
        <authorList>
            <person name="Voorhies M."/>
            <person name="Cohen S."/>
            <person name="Shea T.P."/>
            <person name="Petrus S."/>
            <person name="Munoz J.F."/>
            <person name="Poplawski S."/>
            <person name="Goldman W.E."/>
            <person name="Michael T."/>
            <person name="Cuomo C.A."/>
            <person name="Sil A."/>
            <person name="Beyhan S."/>
        </authorList>
    </citation>
    <scope>NUCLEOTIDE SEQUENCE</scope>
    <source>
        <strain evidence="1">H88</strain>
    </source>
</reference>
<dbReference type="VEuPathDB" id="FungiDB:I7I53_07480"/>
<gene>
    <name evidence="1" type="ORF">I7I53_07480</name>
</gene>
<accession>A0A8A1LH74</accession>
<evidence type="ECO:0000313" key="2">
    <source>
        <dbReference type="Proteomes" id="UP000663419"/>
    </source>
</evidence>
<dbReference type="EMBL" id="CP069103">
    <property type="protein sequence ID" value="QSS51993.1"/>
    <property type="molecule type" value="Genomic_DNA"/>
</dbReference>
<dbReference type="AlphaFoldDB" id="A0A8A1LH74"/>
<sequence length="62" mass="7034">MHLAALCRDGDGCATSSGWIIHHLSGWRGGDIFVPCVHTVDTHTYIYIYIYIYTDIYVDITI</sequence>
<organism evidence="1 2">
    <name type="scientific">Ajellomyces capsulatus (strain H88)</name>
    <name type="common">Darling's disease fungus</name>
    <name type="synonym">Histoplasma capsulatum</name>
    <dbReference type="NCBI Taxonomy" id="544711"/>
    <lineage>
        <taxon>Eukaryota</taxon>
        <taxon>Fungi</taxon>
        <taxon>Dikarya</taxon>
        <taxon>Ascomycota</taxon>
        <taxon>Pezizomycotina</taxon>
        <taxon>Eurotiomycetes</taxon>
        <taxon>Eurotiomycetidae</taxon>
        <taxon>Onygenales</taxon>
        <taxon>Ajellomycetaceae</taxon>
        <taxon>Histoplasma</taxon>
    </lineage>
</organism>
<protein>
    <submittedName>
        <fullName evidence="1">Uncharacterized protein</fullName>
    </submittedName>
</protein>
<name>A0A8A1LH74_AJEC8</name>
<proteinExistence type="predicted"/>